<dbReference type="Proteomes" id="UP001157418">
    <property type="component" value="Unassembled WGS sequence"/>
</dbReference>
<name>A0AAU9NEE3_9ASTR</name>
<keyword evidence="2" id="KW-1185">Reference proteome</keyword>
<accession>A0AAU9NEE3</accession>
<protein>
    <submittedName>
        <fullName evidence="1">Uncharacterized protein</fullName>
    </submittedName>
</protein>
<gene>
    <name evidence="1" type="ORF">LVIROSA_LOCUS22533</name>
</gene>
<dbReference type="AlphaFoldDB" id="A0AAU9NEE3"/>
<evidence type="ECO:0000313" key="2">
    <source>
        <dbReference type="Proteomes" id="UP001157418"/>
    </source>
</evidence>
<sequence length="88" mass="10271">MFILAKFVEENVSIDMNLYQIFWDWILKQFSGEIESIDRVRKIQRHGHESTIISNNSNCLFLTRDCNLVTKKMLAFRISSAIVTSLDS</sequence>
<proteinExistence type="predicted"/>
<organism evidence="1 2">
    <name type="scientific">Lactuca virosa</name>
    <dbReference type="NCBI Taxonomy" id="75947"/>
    <lineage>
        <taxon>Eukaryota</taxon>
        <taxon>Viridiplantae</taxon>
        <taxon>Streptophyta</taxon>
        <taxon>Embryophyta</taxon>
        <taxon>Tracheophyta</taxon>
        <taxon>Spermatophyta</taxon>
        <taxon>Magnoliopsida</taxon>
        <taxon>eudicotyledons</taxon>
        <taxon>Gunneridae</taxon>
        <taxon>Pentapetalae</taxon>
        <taxon>asterids</taxon>
        <taxon>campanulids</taxon>
        <taxon>Asterales</taxon>
        <taxon>Asteraceae</taxon>
        <taxon>Cichorioideae</taxon>
        <taxon>Cichorieae</taxon>
        <taxon>Lactucinae</taxon>
        <taxon>Lactuca</taxon>
    </lineage>
</organism>
<comment type="caution">
    <text evidence="1">The sequence shown here is derived from an EMBL/GenBank/DDBJ whole genome shotgun (WGS) entry which is preliminary data.</text>
</comment>
<reference evidence="1 2" key="1">
    <citation type="submission" date="2022-01" db="EMBL/GenBank/DDBJ databases">
        <authorList>
            <person name="Xiong W."/>
            <person name="Schranz E."/>
        </authorList>
    </citation>
    <scope>NUCLEOTIDE SEQUENCE [LARGE SCALE GENOMIC DNA]</scope>
</reference>
<dbReference type="EMBL" id="CAKMRJ010004445">
    <property type="protein sequence ID" value="CAH1436143.1"/>
    <property type="molecule type" value="Genomic_DNA"/>
</dbReference>
<evidence type="ECO:0000313" key="1">
    <source>
        <dbReference type="EMBL" id="CAH1436143.1"/>
    </source>
</evidence>